<sequence length="308" mass="33467">MSIQKKNGGASPPLALVGDIAARARIQRLSSLPPLPRRSQELLRLLTDPELNILELVALIEQTPALAGRILGVATSPFFRSPVPVRGISDAIIRLLGLNLVRDLSLSLILSQPFDARRCPGFDPMRYWKHAMMTATFAHALAPSVQAADAPSPSEAYLGGLLHSLGLLALVHVAPDAMGLVFRELAAGSKRRLSEVERTLAGMDHVEAGVELARVWRLPAAVGAVMAHHRDASYRGDHWLVVATITLADRVSKDCLDDAPPVDWGREHWPLREALGIRPVVWGQILERWRARSQDIADLAAILAGTPS</sequence>
<keyword evidence="3" id="KW-1185">Reference proteome</keyword>
<proteinExistence type="predicted"/>
<dbReference type="RefSeq" id="WP_164452898.1">
    <property type="nucleotide sequence ID" value="NZ_JAAIJQ010000028.1"/>
</dbReference>
<feature type="domain" description="HDOD" evidence="1">
    <location>
        <begin position="32"/>
        <end position="232"/>
    </location>
</feature>
<dbReference type="SUPFAM" id="SSF109604">
    <property type="entry name" value="HD-domain/PDEase-like"/>
    <property type="match status" value="1"/>
</dbReference>
<dbReference type="InterPro" id="IPR013976">
    <property type="entry name" value="HDOD"/>
</dbReference>
<gene>
    <name evidence="2" type="ORF">G3446_11095</name>
</gene>
<dbReference type="PANTHER" id="PTHR33525:SF3">
    <property type="entry name" value="RIBONUCLEASE Y"/>
    <property type="match status" value="1"/>
</dbReference>
<comment type="caution">
    <text evidence="2">The sequence shown here is derived from an EMBL/GenBank/DDBJ whole genome shotgun (WGS) entry which is preliminary data.</text>
</comment>
<evidence type="ECO:0000259" key="1">
    <source>
        <dbReference type="PROSITE" id="PS51833"/>
    </source>
</evidence>
<evidence type="ECO:0000313" key="3">
    <source>
        <dbReference type="Proteomes" id="UP000483379"/>
    </source>
</evidence>
<dbReference type="AlphaFoldDB" id="A0A6M0JY29"/>
<dbReference type="Gene3D" id="1.10.3210.10">
    <property type="entry name" value="Hypothetical protein af1432"/>
    <property type="match status" value="1"/>
</dbReference>
<dbReference type="Proteomes" id="UP000483379">
    <property type="component" value="Unassembled WGS sequence"/>
</dbReference>
<dbReference type="PROSITE" id="PS51833">
    <property type="entry name" value="HDOD"/>
    <property type="match status" value="1"/>
</dbReference>
<reference evidence="2 3" key="1">
    <citation type="submission" date="2020-02" db="EMBL/GenBank/DDBJ databases">
        <title>Genome sequences of Thiorhodococcus mannitoliphagus and Thiorhodococcus minor, purple sulfur photosynthetic bacteria in the gammaproteobacterial family, Chromatiaceae.</title>
        <authorList>
            <person name="Aviles F.A."/>
            <person name="Meyer T.E."/>
            <person name="Kyndt J.A."/>
        </authorList>
    </citation>
    <scope>NUCLEOTIDE SEQUENCE [LARGE SCALE GENOMIC DNA]</scope>
    <source>
        <strain evidence="2 3">DSM 11518</strain>
    </source>
</reference>
<accession>A0A6M0JY29</accession>
<dbReference type="Pfam" id="PF08668">
    <property type="entry name" value="HDOD"/>
    <property type="match status" value="1"/>
</dbReference>
<dbReference type="InterPro" id="IPR052340">
    <property type="entry name" value="RNase_Y/CdgJ"/>
</dbReference>
<dbReference type="EMBL" id="JAAIJQ010000028">
    <property type="protein sequence ID" value="NEV62428.1"/>
    <property type="molecule type" value="Genomic_DNA"/>
</dbReference>
<dbReference type="PANTHER" id="PTHR33525">
    <property type="match status" value="1"/>
</dbReference>
<organism evidence="2 3">
    <name type="scientific">Thiorhodococcus minor</name>
    <dbReference type="NCBI Taxonomy" id="57489"/>
    <lineage>
        <taxon>Bacteria</taxon>
        <taxon>Pseudomonadati</taxon>
        <taxon>Pseudomonadota</taxon>
        <taxon>Gammaproteobacteria</taxon>
        <taxon>Chromatiales</taxon>
        <taxon>Chromatiaceae</taxon>
        <taxon>Thiorhodococcus</taxon>
    </lineage>
</organism>
<evidence type="ECO:0000313" key="2">
    <source>
        <dbReference type="EMBL" id="NEV62428.1"/>
    </source>
</evidence>
<name>A0A6M0JY29_9GAMM</name>
<protein>
    <submittedName>
        <fullName evidence="2">HDOD domain-containing protein</fullName>
    </submittedName>
</protein>